<proteinExistence type="predicted"/>
<dbReference type="eggNOG" id="COG3624">
    <property type="taxonomic scope" value="Bacteria"/>
</dbReference>
<keyword evidence="3" id="KW-1185">Reference proteome</keyword>
<dbReference type="GO" id="GO:0019634">
    <property type="term" value="P:organic phosphonate metabolic process"/>
    <property type="evidence" value="ECO:0007669"/>
    <property type="project" value="InterPro"/>
</dbReference>
<dbReference type="InterPro" id="IPR009609">
    <property type="entry name" value="Phosphonate_metab_PhnG"/>
</dbReference>
<dbReference type="Proteomes" id="UP000182312">
    <property type="component" value="Unassembled WGS sequence"/>
</dbReference>
<dbReference type="STRING" id="376733.SAMN04487972_108127"/>
<protein>
    <submittedName>
        <fullName evidence="2">Alpha-D-ribose 1-methylphosphonate 5-triphosphate synthase subunit PhnG</fullName>
    </submittedName>
    <submittedName>
        <fullName evidence="1">Phosphonate metabolism protein PhnG</fullName>
    </submittedName>
</protein>
<reference evidence="1 3" key="1">
    <citation type="submission" date="2014-09" db="EMBL/GenBank/DDBJ databases">
        <authorList>
            <person name="McGinnis J.M."/>
            <person name="Wolfgang W.J."/>
        </authorList>
    </citation>
    <scope>NUCLEOTIDE SEQUENCE [LARGE SCALE GENOMIC DNA]</scope>
    <source>
        <strain evidence="1 3">JCM 14014</strain>
    </source>
</reference>
<dbReference type="RefSeq" id="WP_036740381.1">
    <property type="nucleotide sequence ID" value="NZ_FOJO01000008.1"/>
</dbReference>
<organism evidence="1 3">
    <name type="scientific">Paracoccus halophilus</name>
    <dbReference type="NCBI Taxonomy" id="376733"/>
    <lineage>
        <taxon>Bacteria</taxon>
        <taxon>Pseudomonadati</taxon>
        <taxon>Pseudomonadota</taxon>
        <taxon>Alphaproteobacteria</taxon>
        <taxon>Rhodobacterales</taxon>
        <taxon>Paracoccaceae</taxon>
        <taxon>Paracoccus</taxon>
    </lineage>
</organism>
<evidence type="ECO:0000313" key="2">
    <source>
        <dbReference type="EMBL" id="SFA51433.1"/>
    </source>
</evidence>
<name>A0A099F3H7_9RHOB</name>
<dbReference type="Proteomes" id="UP000029846">
    <property type="component" value="Unassembled WGS sequence"/>
</dbReference>
<evidence type="ECO:0000313" key="4">
    <source>
        <dbReference type="Proteomes" id="UP000182312"/>
    </source>
</evidence>
<dbReference type="Pfam" id="PF06754">
    <property type="entry name" value="PhnG"/>
    <property type="match status" value="1"/>
</dbReference>
<reference evidence="1 3" key="2">
    <citation type="submission" date="2014-10" db="EMBL/GenBank/DDBJ databases">
        <title>Paracoccus sanguinis sp. nov., isolated from clinical specimens of New York State patients.</title>
        <authorList>
            <person name="Mingle L.A."/>
            <person name="Cole J.A."/>
            <person name="Lapierre P."/>
            <person name="Musser K.A."/>
        </authorList>
    </citation>
    <scope>NUCLEOTIDE SEQUENCE [LARGE SCALE GENOMIC DNA]</scope>
    <source>
        <strain evidence="1 3">JCM 14014</strain>
    </source>
</reference>
<evidence type="ECO:0000313" key="1">
    <source>
        <dbReference type="EMBL" id="KGJ04833.1"/>
    </source>
</evidence>
<reference evidence="2 4" key="3">
    <citation type="submission" date="2016-10" db="EMBL/GenBank/DDBJ databases">
        <authorList>
            <person name="de Groot N.N."/>
        </authorList>
    </citation>
    <scope>NUCLEOTIDE SEQUENCE [LARGE SCALE GENOMIC DNA]</scope>
    <source>
        <strain evidence="2 4">CGMCC 1.6117</strain>
    </source>
</reference>
<dbReference type="GO" id="GO:0015716">
    <property type="term" value="P:organic phosphonate transport"/>
    <property type="evidence" value="ECO:0007669"/>
    <property type="project" value="InterPro"/>
</dbReference>
<dbReference type="EMBL" id="FOJO01000008">
    <property type="protein sequence ID" value="SFA51433.1"/>
    <property type="molecule type" value="Genomic_DNA"/>
</dbReference>
<dbReference type="EMBL" id="JRKN01000009">
    <property type="protein sequence ID" value="KGJ04833.1"/>
    <property type="molecule type" value="Genomic_DNA"/>
</dbReference>
<evidence type="ECO:0000313" key="3">
    <source>
        <dbReference type="Proteomes" id="UP000029846"/>
    </source>
</evidence>
<dbReference type="OrthoDB" id="530475at2"/>
<gene>
    <name evidence="1" type="ORF">IT41_09235</name>
    <name evidence="2" type="ORF">SAMN04487972_108127</name>
</gene>
<accession>A0A099F3H7</accession>
<dbReference type="NCBIfam" id="TIGR03293">
    <property type="entry name" value="PhnG_redo"/>
    <property type="match status" value="1"/>
</dbReference>
<sequence length="146" mass="15698">MPETFSQTDRREALGLLARAPAARLAELLPELPAHEVLRAPEIGTVMVRGRAGGTGSAFNLGEVTVTRASIRLHGGEVGHGYVQGRDKAHALRAALVDAMGQADPARVAPILTPLREEEDRRRARIAAEAAATRVEFFTLVRGEDE</sequence>
<dbReference type="AlphaFoldDB" id="A0A099F3H7"/>